<dbReference type="RefSeq" id="WP_140698057.1">
    <property type="nucleotide sequence ID" value="NZ_RCZG01000016.1"/>
</dbReference>
<dbReference type="Proteomes" id="UP000320095">
    <property type="component" value="Unassembled WGS sequence"/>
</dbReference>
<evidence type="ECO:0000256" key="1">
    <source>
        <dbReference type="SAM" id="Phobius"/>
    </source>
</evidence>
<comment type="caution">
    <text evidence="2">The sequence shown here is derived from an EMBL/GenBank/DDBJ whole genome shotgun (WGS) entry which is preliminary data.</text>
</comment>
<accession>A0A502DVP2</accession>
<keyword evidence="1" id="KW-0472">Membrane</keyword>
<keyword evidence="3" id="KW-1185">Reference proteome</keyword>
<evidence type="ECO:0000313" key="3">
    <source>
        <dbReference type="Proteomes" id="UP000320095"/>
    </source>
</evidence>
<dbReference type="EMBL" id="RCZG01000016">
    <property type="protein sequence ID" value="TPG29565.1"/>
    <property type="molecule type" value="Genomic_DNA"/>
</dbReference>
<dbReference type="AlphaFoldDB" id="A0A502DVP2"/>
<feature type="transmembrane region" description="Helical" evidence="1">
    <location>
        <begin position="12"/>
        <end position="33"/>
    </location>
</feature>
<dbReference type="OrthoDB" id="4641554at2"/>
<name>A0A502DVP2_9MYCO</name>
<evidence type="ECO:0000313" key="2">
    <source>
        <dbReference type="EMBL" id="TPG29565.1"/>
    </source>
</evidence>
<protein>
    <submittedName>
        <fullName evidence="2">Uncharacterized protein</fullName>
    </submittedName>
</protein>
<proteinExistence type="predicted"/>
<gene>
    <name evidence="2" type="ORF">EAH80_26445</name>
</gene>
<keyword evidence="1" id="KW-1133">Transmembrane helix</keyword>
<sequence>MLALLSSPVRRFLLITLLVPAIAFVLRKIGVFLERRHGGQPTRVSRALVKASGFLRRVSKKDDDAELPARARGAA</sequence>
<keyword evidence="1" id="KW-0812">Transmembrane</keyword>
<reference evidence="2 3" key="1">
    <citation type="journal article" date="2019" name="Environ. Microbiol.">
        <title>Species interactions and distinct microbial communities in high Arctic permafrost affected cryosols are associated with the CH4 and CO2 gas fluxes.</title>
        <authorList>
            <person name="Altshuler I."/>
            <person name="Hamel J."/>
            <person name="Turney S."/>
            <person name="Magnuson E."/>
            <person name="Levesque R."/>
            <person name="Greer C."/>
            <person name="Whyte L.G."/>
        </authorList>
    </citation>
    <scope>NUCLEOTIDE SEQUENCE [LARGE SCALE GENOMIC DNA]</scope>
    <source>
        <strain evidence="2 3">S5.20</strain>
    </source>
</reference>
<organism evidence="2 3">
    <name type="scientific">Mycolicibacterium hodleri</name>
    <dbReference type="NCBI Taxonomy" id="49897"/>
    <lineage>
        <taxon>Bacteria</taxon>
        <taxon>Bacillati</taxon>
        <taxon>Actinomycetota</taxon>
        <taxon>Actinomycetes</taxon>
        <taxon>Mycobacteriales</taxon>
        <taxon>Mycobacteriaceae</taxon>
        <taxon>Mycolicibacterium</taxon>
    </lineage>
</organism>